<dbReference type="PANTHER" id="PTHR43163:SF6">
    <property type="entry name" value="DIPEPTIDE TRANSPORT SYSTEM PERMEASE PROTEIN DPPB-RELATED"/>
    <property type="match status" value="1"/>
</dbReference>
<feature type="transmembrane region" description="Helical" evidence="7">
    <location>
        <begin position="101"/>
        <end position="122"/>
    </location>
</feature>
<evidence type="ECO:0000313" key="9">
    <source>
        <dbReference type="EMBL" id="MFF3669367.1"/>
    </source>
</evidence>
<gene>
    <name evidence="9" type="ORF">ACFYXI_27630</name>
</gene>
<dbReference type="InterPro" id="IPR000515">
    <property type="entry name" value="MetI-like"/>
</dbReference>
<dbReference type="PROSITE" id="PS50928">
    <property type="entry name" value="ABC_TM1"/>
    <property type="match status" value="1"/>
</dbReference>
<evidence type="ECO:0000313" key="10">
    <source>
        <dbReference type="Proteomes" id="UP001602013"/>
    </source>
</evidence>
<evidence type="ECO:0000256" key="1">
    <source>
        <dbReference type="ARBA" id="ARBA00004651"/>
    </source>
</evidence>
<comment type="caution">
    <text evidence="9">The sequence shown here is derived from an EMBL/GenBank/DDBJ whole genome shotgun (WGS) entry which is preliminary data.</text>
</comment>
<keyword evidence="5 7" id="KW-1133">Transmembrane helix</keyword>
<feature type="transmembrane region" description="Helical" evidence="7">
    <location>
        <begin position="280"/>
        <end position="301"/>
    </location>
</feature>
<dbReference type="CDD" id="cd06261">
    <property type="entry name" value="TM_PBP2"/>
    <property type="match status" value="1"/>
</dbReference>
<sequence length="323" mass="34209">MVSYLLRRLIALVTTVFVVISLVFVLLRLSPGSPLYTLLGFSYSEEGRAAVAARLGLNASIPEQYAHYLAQLAGGDLGTSVFSGQSVRELVSQRLPVSLELGLVAGVVWMALGVLAGALAALRHGSPLDGLVRVASVVALSVPSFWLGLVCVLVFGVYFTGVLPVGGYVSLADGVVPHLRSLILPAFVLGLPAFAVVARTFRASLLEVLDRDYVSFATAMGMRRRKLVLRVALRNAAIPLVTVMGLMLGMLVSGAILVENVFGVPGIGQLMVDAFRRQDYPVAAGCCLAVALLYLLTNLLVDAAQLAIDPRIREGVLKGGKPR</sequence>
<dbReference type="Gene3D" id="1.10.3720.10">
    <property type="entry name" value="MetI-like"/>
    <property type="match status" value="1"/>
</dbReference>
<comment type="similarity">
    <text evidence="7">Belongs to the binding-protein-dependent transport system permease family.</text>
</comment>
<dbReference type="Pfam" id="PF19300">
    <property type="entry name" value="BPD_transp_1_N"/>
    <property type="match status" value="1"/>
</dbReference>
<organism evidence="9 10">
    <name type="scientific">Microtetraspora malaysiensis</name>
    <dbReference type="NCBI Taxonomy" id="161358"/>
    <lineage>
        <taxon>Bacteria</taxon>
        <taxon>Bacillati</taxon>
        <taxon>Actinomycetota</taxon>
        <taxon>Actinomycetes</taxon>
        <taxon>Streptosporangiales</taxon>
        <taxon>Streptosporangiaceae</taxon>
        <taxon>Microtetraspora</taxon>
    </lineage>
</organism>
<dbReference type="EMBL" id="JBIASD010000021">
    <property type="protein sequence ID" value="MFF3669367.1"/>
    <property type="molecule type" value="Genomic_DNA"/>
</dbReference>
<dbReference type="InterPro" id="IPR035906">
    <property type="entry name" value="MetI-like_sf"/>
</dbReference>
<feature type="domain" description="ABC transmembrane type-1" evidence="8">
    <location>
        <begin position="95"/>
        <end position="301"/>
    </location>
</feature>
<feature type="transmembrane region" description="Helical" evidence="7">
    <location>
        <begin position="179"/>
        <end position="201"/>
    </location>
</feature>
<evidence type="ECO:0000256" key="6">
    <source>
        <dbReference type="ARBA" id="ARBA00023136"/>
    </source>
</evidence>
<keyword evidence="10" id="KW-1185">Reference proteome</keyword>
<protein>
    <submittedName>
        <fullName evidence="9">ABC transporter permease</fullName>
    </submittedName>
</protein>
<evidence type="ECO:0000259" key="8">
    <source>
        <dbReference type="PROSITE" id="PS50928"/>
    </source>
</evidence>
<dbReference type="Proteomes" id="UP001602013">
    <property type="component" value="Unassembled WGS sequence"/>
</dbReference>
<keyword evidence="4 7" id="KW-0812">Transmembrane</keyword>
<comment type="subcellular location">
    <subcellularLocation>
        <location evidence="1 7">Cell membrane</location>
        <topology evidence="1 7">Multi-pass membrane protein</topology>
    </subcellularLocation>
</comment>
<evidence type="ECO:0000256" key="5">
    <source>
        <dbReference type="ARBA" id="ARBA00022989"/>
    </source>
</evidence>
<dbReference type="InterPro" id="IPR045621">
    <property type="entry name" value="BPD_transp_1_N"/>
</dbReference>
<feature type="transmembrane region" description="Helical" evidence="7">
    <location>
        <begin position="9"/>
        <end position="29"/>
    </location>
</feature>
<evidence type="ECO:0000256" key="4">
    <source>
        <dbReference type="ARBA" id="ARBA00022692"/>
    </source>
</evidence>
<keyword evidence="6 7" id="KW-0472">Membrane</keyword>
<evidence type="ECO:0000256" key="2">
    <source>
        <dbReference type="ARBA" id="ARBA00022448"/>
    </source>
</evidence>
<accession>A0ABW6SWI6</accession>
<name>A0ABW6SWI6_9ACTN</name>
<keyword evidence="3" id="KW-1003">Cell membrane</keyword>
<keyword evidence="2 7" id="KW-0813">Transport</keyword>
<dbReference type="PANTHER" id="PTHR43163">
    <property type="entry name" value="DIPEPTIDE TRANSPORT SYSTEM PERMEASE PROTEIN DPPB-RELATED"/>
    <property type="match status" value="1"/>
</dbReference>
<feature type="transmembrane region" description="Helical" evidence="7">
    <location>
        <begin position="232"/>
        <end position="258"/>
    </location>
</feature>
<dbReference type="SUPFAM" id="SSF161098">
    <property type="entry name" value="MetI-like"/>
    <property type="match status" value="1"/>
</dbReference>
<feature type="transmembrane region" description="Helical" evidence="7">
    <location>
        <begin position="134"/>
        <end position="159"/>
    </location>
</feature>
<dbReference type="Pfam" id="PF00528">
    <property type="entry name" value="BPD_transp_1"/>
    <property type="match status" value="1"/>
</dbReference>
<evidence type="ECO:0000256" key="7">
    <source>
        <dbReference type="RuleBase" id="RU363032"/>
    </source>
</evidence>
<proteinExistence type="inferred from homology"/>
<reference evidence="9 10" key="1">
    <citation type="submission" date="2024-10" db="EMBL/GenBank/DDBJ databases">
        <title>The Natural Products Discovery Center: Release of the First 8490 Sequenced Strains for Exploring Actinobacteria Biosynthetic Diversity.</title>
        <authorList>
            <person name="Kalkreuter E."/>
            <person name="Kautsar S.A."/>
            <person name="Yang D."/>
            <person name="Bader C.D."/>
            <person name="Teijaro C.N."/>
            <person name="Fluegel L."/>
            <person name="Davis C.M."/>
            <person name="Simpson J.R."/>
            <person name="Lauterbach L."/>
            <person name="Steele A.D."/>
            <person name="Gui C."/>
            <person name="Meng S."/>
            <person name="Li G."/>
            <person name="Viehrig K."/>
            <person name="Ye F."/>
            <person name="Su P."/>
            <person name="Kiefer A.F."/>
            <person name="Nichols A."/>
            <person name="Cepeda A.J."/>
            <person name="Yan W."/>
            <person name="Fan B."/>
            <person name="Jiang Y."/>
            <person name="Adhikari A."/>
            <person name="Zheng C.-J."/>
            <person name="Schuster L."/>
            <person name="Cowan T.M."/>
            <person name="Smanski M.J."/>
            <person name="Chevrette M.G."/>
            <person name="De Carvalho L.P.S."/>
            <person name="Shen B."/>
        </authorList>
    </citation>
    <scope>NUCLEOTIDE SEQUENCE [LARGE SCALE GENOMIC DNA]</scope>
    <source>
        <strain evidence="9 10">NPDC002173</strain>
    </source>
</reference>
<dbReference type="RefSeq" id="WP_387415576.1">
    <property type="nucleotide sequence ID" value="NZ_JBIASD010000021.1"/>
</dbReference>
<evidence type="ECO:0000256" key="3">
    <source>
        <dbReference type="ARBA" id="ARBA00022475"/>
    </source>
</evidence>